<feature type="domain" description="DUF1553" evidence="1">
    <location>
        <begin position="7"/>
        <end position="104"/>
    </location>
</feature>
<sequence>MKDPWELHRRSLYLVVRRSIKLPFFEVFNEPDTIGSCAGRESTVVASQALTLLNGDDTFARARALAGRLWTECDGNASWAADRAWLLVFGRPMAANERRRAFDFLAAREAHWEKTPPSEGLEPADFGSDHLPPAARGAAWVEWCLALLNANEFLYVD</sequence>
<dbReference type="Proteomes" id="UP000005824">
    <property type="component" value="Unassembled WGS sequence"/>
</dbReference>
<dbReference type="PANTHER" id="PTHR35889:SF3">
    <property type="entry name" value="F-BOX DOMAIN-CONTAINING PROTEIN"/>
    <property type="match status" value="1"/>
</dbReference>
<dbReference type="InterPro" id="IPR022655">
    <property type="entry name" value="DUF1553"/>
</dbReference>
<dbReference type="STRING" id="497964.CfE428DRAFT_3045"/>
<keyword evidence="3" id="KW-1185">Reference proteome</keyword>
<reference evidence="2 3" key="1">
    <citation type="journal article" date="2011" name="J. Bacteriol.">
        <title>Genome sequence of Chthoniobacter flavus Ellin428, an aerobic heterotrophic soil bacterium.</title>
        <authorList>
            <person name="Kant R."/>
            <person name="van Passel M.W."/>
            <person name="Palva A."/>
            <person name="Lucas S."/>
            <person name="Lapidus A."/>
            <person name="Glavina Del Rio T."/>
            <person name="Dalin E."/>
            <person name="Tice H."/>
            <person name="Bruce D."/>
            <person name="Goodwin L."/>
            <person name="Pitluck S."/>
            <person name="Larimer F.W."/>
            <person name="Land M.L."/>
            <person name="Hauser L."/>
            <person name="Sangwan P."/>
            <person name="de Vos W.M."/>
            <person name="Janssen P.H."/>
            <person name="Smidt H."/>
        </authorList>
    </citation>
    <scope>NUCLEOTIDE SEQUENCE [LARGE SCALE GENOMIC DNA]</scope>
    <source>
        <strain evidence="2 3">Ellin428</strain>
    </source>
</reference>
<dbReference type="Pfam" id="PF07587">
    <property type="entry name" value="PSD1"/>
    <property type="match status" value="1"/>
</dbReference>
<gene>
    <name evidence="2" type="ORF">CfE428DRAFT_3045</name>
</gene>
<evidence type="ECO:0000313" key="3">
    <source>
        <dbReference type="Proteomes" id="UP000005824"/>
    </source>
</evidence>
<dbReference type="PANTHER" id="PTHR35889">
    <property type="entry name" value="CYCLOINULO-OLIGOSACCHARIDE FRUCTANOTRANSFERASE-RELATED"/>
    <property type="match status" value="1"/>
</dbReference>
<organism evidence="2 3">
    <name type="scientific">Chthoniobacter flavus Ellin428</name>
    <dbReference type="NCBI Taxonomy" id="497964"/>
    <lineage>
        <taxon>Bacteria</taxon>
        <taxon>Pseudomonadati</taxon>
        <taxon>Verrucomicrobiota</taxon>
        <taxon>Spartobacteria</taxon>
        <taxon>Chthoniobacterales</taxon>
        <taxon>Chthoniobacteraceae</taxon>
        <taxon>Chthoniobacter</taxon>
    </lineage>
</organism>
<name>B4D2C0_9BACT</name>
<comment type="caution">
    <text evidence="2">The sequence shown here is derived from an EMBL/GenBank/DDBJ whole genome shotgun (WGS) entry which is preliminary data.</text>
</comment>
<accession>B4D2C0</accession>
<evidence type="ECO:0000313" key="2">
    <source>
        <dbReference type="EMBL" id="EDY19360.1"/>
    </source>
</evidence>
<dbReference type="InParanoid" id="B4D2C0"/>
<dbReference type="EMBL" id="ABVL01000008">
    <property type="protein sequence ID" value="EDY19360.1"/>
    <property type="molecule type" value="Genomic_DNA"/>
</dbReference>
<dbReference type="AlphaFoldDB" id="B4D2C0"/>
<evidence type="ECO:0000259" key="1">
    <source>
        <dbReference type="Pfam" id="PF07587"/>
    </source>
</evidence>
<protein>
    <recommendedName>
        <fullName evidence="1">DUF1553 domain-containing protein</fullName>
    </recommendedName>
</protein>
<dbReference type="eggNOG" id="COG4654">
    <property type="taxonomic scope" value="Bacteria"/>
</dbReference>
<proteinExistence type="predicted"/>